<dbReference type="Gene3D" id="2.60.40.4070">
    <property type="match status" value="1"/>
</dbReference>
<organism evidence="2">
    <name type="scientific">Ignavibacterium album</name>
    <dbReference type="NCBI Taxonomy" id="591197"/>
    <lineage>
        <taxon>Bacteria</taxon>
        <taxon>Pseudomonadati</taxon>
        <taxon>Ignavibacteriota</taxon>
        <taxon>Ignavibacteria</taxon>
        <taxon>Ignavibacteriales</taxon>
        <taxon>Ignavibacteriaceae</taxon>
        <taxon>Ignavibacterium</taxon>
    </lineage>
</organism>
<sequence length="275" mass="29526">MSGFISQGPWCVAIGGAGTIFVGDATGYVLRSTNNGTNWTGSEVASGAGVRFLRQVGLKWFAATSNGIYISSNFGVSWSLGGLQGHNVNFIAIKSSADTLTLFASTNDAGVFFTTDNGNNWLPSNNGLPTLNITGLRSTGTYLYAGTNGDGLWRIRINDLITNVDEETNTEVPSEFYLSQNYPNPFNPSTKIKFTIPSAPLSLGEGLGVRLKVYDVLGNEVATLVDEYKSAGNYEIVFNVAQSASADRPELASGIYFYRLSSGNYSITKKMVLIR</sequence>
<proteinExistence type="predicted"/>
<dbReference type="Pfam" id="PF18962">
    <property type="entry name" value="Por_Secre_tail"/>
    <property type="match status" value="1"/>
</dbReference>
<dbReference type="Gene3D" id="2.130.10.10">
    <property type="entry name" value="YVTN repeat-like/Quinoprotein amine dehydrogenase"/>
    <property type="match status" value="1"/>
</dbReference>
<dbReference type="NCBIfam" id="TIGR04183">
    <property type="entry name" value="Por_Secre_tail"/>
    <property type="match status" value="1"/>
</dbReference>
<reference evidence="2" key="1">
    <citation type="journal article" date="2020" name="mSystems">
        <title>Genome- and Community-Level Interaction Insights into Carbon Utilization and Element Cycling Functions of Hydrothermarchaeota in Hydrothermal Sediment.</title>
        <authorList>
            <person name="Zhou Z."/>
            <person name="Liu Y."/>
            <person name="Xu W."/>
            <person name="Pan J."/>
            <person name="Luo Z.H."/>
            <person name="Li M."/>
        </authorList>
    </citation>
    <scope>NUCLEOTIDE SEQUENCE [LARGE SCALE GENOMIC DNA]</scope>
    <source>
        <strain evidence="2">SpSt-500</strain>
    </source>
</reference>
<gene>
    <name evidence="2" type="ORF">ENS56_14310</name>
</gene>
<evidence type="ECO:0000259" key="1">
    <source>
        <dbReference type="Pfam" id="PF18962"/>
    </source>
</evidence>
<feature type="domain" description="Secretion system C-terminal sorting" evidence="1">
    <location>
        <begin position="182"/>
        <end position="272"/>
    </location>
</feature>
<protein>
    <submittedName>
        <fullName evidence="2">T9SS type A sorting domain-containing protein</fullName>
    </submittedName>
</protein>
<dbReference type="SUPFAM" id="SSF110296">
    <property type="entry name" value="Oligoxyloglucan reducing end-specific cellobiohydrolase"/>
    <property type="match status" value="1"/>
</dbReference>
<dbReference type="EMBL" id="DSVI01000027">
    <property type="protein sequence ID" value="HGT49207.1"/>
    <property type="molecule type" value="Genomic_DNA"/>
</dbReference>
<name>A0A832LN34_9BACT</name>
<comment type="caution">
    <text evidence="2">The sequence shown here is derived from an EMBL/GenBank/DDBJ whole genome shotgun (WGS) entry which is preliminary data.</text>
</comment>
<dbReference type="AlphaFoldDB" id="A0A832LN34"/>
<dbReference type="InterPro" id="IPR015943">
    <property type="entry name" value="WD40/YVTN_repeat-like_dom_sf"/>
</dbReference>
<accession>A0A832LN34</accession>
<evidence type="ECO:0000313" key="2">
    <source>
        <dbReference type="EMBL" id="HGT49207.1"/>
    </source>
</evidence>
<dbReference type="InterPro" id="IPR026444">
    <property type="entry name" value="Secre_tail"/>
</dbReference>